<dbReference type="Gene3D" id="3.40.50.1950">
    <property type="entry name" value="Flavin prenyltransferase-like"/>
    <property type="match status" value="1"/>
</dbReference>
<dbReference type="Proteomes" id="UP000294543">
    <property type="component" value="Unassembled WGS sequence"/>
</dbReference>
<dbReference type="Pfam" id="PF02441">
    <property type="entry name" value="Flavoprotein"/>
    <property type="match status" value="1"/>
</dbReference>
<organism evidence="2 3">
    <name type="scientific">Nonomuraea diastatica</name>
    <dbReference type="NCBI Taxonomy" id="1848329"/>
    <lineage>
        <taxon>Bacteria</taxon>
        <taxon>Bacillati</taxon>
        <taxon>Actinomycetota</taxon>
        <taxon>Actinomycetes</taxon>
        <taxon>Streptosporangiales</taxon>
        <taxon>Streptosporangiaceae</taxon>
        <taxon>Nonomuraea</taxon>
    </lineage>
</organism>
<evidence type="ECO:0000259" key="1">
    <source>
        <dbReference type="Pfam" id="PF02441"/>
    </source>
</evidence>
<dbReference type="SUPFAM" id="SSF52507">
    <property type="entry name" value="Homo-oligomeric flavin-containing Cys decarboxylases, HFCD"/>
    <property type="match status" value="1"/>
</dbReference>
<dbReference type="InterPro" id="IPR003382">
    <property type="entry name" value="Flavoprotein"/>
</dbReference>
<reference evidence="2 3" key="1">
    <citation type="submission" date="2019-03" db="EMBL/GenBank/DDBJ databases">
        <title>Draft genome sequences of novel Actinobacteria.</title>
        <authorList>
            <person name="Sahin N."/>
            <person name="Ay H."/>
            <person name="Saygin H."/>
        </authorList>
    </citation>
    <scope>NUCLEOTIDE SEQUENCE [LARGE SCALE GENOMIC DNA]</scope>
    <source>
        <strain evidence="2 3">KC712</strain>
    </source>
</reference>
<dbReference type="RefSeq" id="WP_132520672.1">
    <property type="nucleotide sequence ID" value="NZ_SMKP01000388.1"/>
</dbReference>
<dbReference type="InterPro" id="IPR036551">
    <property type="entry name" value="Flavin_trans-like"/>
</dbReference>
<comment type="caution">
    <text evidence="2">The sequence shown here is derived from an EMBL/GenBank/DDBJ whole genome shotgun (WGS) entry which is preliminary data.</text>
</comment>
<protein>
    <submittedName>
        <fullName evidence="2">Flavoprotein</fullName>
    </submittedName>
</protein>
<accession>A0A4R4V7J7</accession>
<sequence length="193" mass="20795">MIDARQDVRKPVLYVIACGGRPAGELPDLVTASQAEGWTVCVVTTPSGQRFVDGNRLAKLTGYPVRQDYKRPEEPDALPPADAMAVVPATFNTINKWAGGISDTLALGLLNEAVGMELPLVAVPWPNVALARHPVFPLSVERLTSWGISVLLDPVRLPQPSSGASGAVTFPWAELKVELARMYQVCVERIARA</sequence>
<evidence type="ECO:0000313" key="3">
    <source>
        <dbReference type="Proteomes" id="UP000294543"/>
    </source>
</evidence>
<dbReference type="EMBL" id="SMKP01000388">
    <property type="protein sequence ID" value="TDD00912.1"/>
    <property type="molecule type" value="Genomic_DNA"/>
</dbReference>
<dbReference type="OrthoDB" id="161343at2"/>
<evidence type="ECO:0000313" key="2">
    <source>
        <dbReference type="EMBL" id="TDD00912.1"/>
    </source>
</evidence>
<feature type="domain" description="Flavoprotein" evidence="1">
    <location>
        <begin position="15"/>
        <end position="135"/>
    </location>
</feature>
<dbReference type="GO" id="GO:0003824">
    <property type="term" value="F:catalytic activity"/>
    <property type="evidence" value="ECO:0007669"/>
    <property type="project" value="InterPro"/>
</dbReference>
<dbReference type="AlphaFoldDB" id="A0A4R4V7J7"/>
<proteinExistence type="predicted"/>
<name>A0A4R4V7J7_9ACTN</name>
<keyword evidence="3" id="KW-1185">Reference proteome</keyword>
<gene>
    <name evidence="2" type="ORF">E1294_51775</name>
</gene>